<keyword evidence="3" id="KW-0560">Oxidoreductase</keyword>
<feature type="binding site" evidence="6">
    <location>
        <position position="168"/>
    </location>
    <ligand>
        <name>FMN</name>
        <dbReference type="ChEBI" id="CHEBI:58210"/>
    </ligand>
</feature>
<dbReference type="Proteomes" id="UP000198881">
    <property type="component" value="Unassembled WGS sequence"/>
</dbReference>
<dbReference type="PANTHER" id="PTHR30011:SF16">
    <property type="entry name" value="C2H2 FINGER DOMAIN TRANSCRIPTION FACTOR (EUROFUNG)-RELATED"/>
    <property type="match status" value="1"/>
</dbReference>
<evidence type="ECO:0000313" key="8">
    <source>
        <dbReference type="EMBL" id="SFV23512.1"/>
    </source>
</evidence>
<evidence type="ECO:0000256" key="3">
    <source>
        <dbReference type="ARBA" id="ARBA00023002"/>
    </source>
</evidence>
<dbReference type="PIRSF" id="PIRSF000337">
    <property type="entry name" value="NTA_MOA"/>
    <property type="match status" value="1"/>
</dbReference>
<dbReference type="EMBL" id="FPCG01000007">
    <property type="protein sequence ID" value="SFV23512.1"/>
    <property type="molecule type" value="Genomic_DNA"/>
</dbReference>
<comment type="similarity">
    <text evidence="5">Belongs to the NtaA/SnaA/DszA monooxygenase family.</text>
</comment>
<dbReference type="GO" id="GO:0004497">
    <property type="term" value="F:monooxygenase activity"/>
    <property type="evidence" value="ECO:0007669"/>
    <property type="project" value="UniProtKB-KW"/>
</dbReference>
<evidence type="ECO:0000256" key="4">
    <source>
        <dbReference type="ARBA" id="ARBA00023033"/>
    </source>
</evidence>
<proteinExistence type="inferred from homology"/>
<evidence type="ECO:0000256" key="2">
    <source>
        <dbReference type="ARBA" id="ARBA00022643"/>
    </source>
</evidence>
<dbReference type="InterPro" id="IPR016215">
    <property type="entry name" value="NTA_MOA"/>
</dbReference>
<gene>
    <name evidence="8" type="ORF">SAMN04487966_107130</name>
</gene>
<dbReference type="InterPro" id="IPR011251">
    <property type="entry name" value="Luciferase-like_dom"/>
</dbReference>
<keyword evidence="2 6" id="KW-0288">FMN</keyword>
<keyword evidence="1 6" id="KW-0285">Flavoprotein</keyword>
<protein>
    <submittedName>
        <fullName evidence="8">FMN-dependent oxidoreductase, nitrilotriacetate monooxygenase family</fullName>
    </submittedName>
</protein>
<evidence type="ECO:0000256" key="6">
    <source>
        <dbReference type="PIRSR" id="PIRSR000337-1"/>
    </source>
</evidence>
<dbReference type="OrthoDB" id="3265338at2"/>
<dbReference type="AlphaFoldDB" id="A0A1I7MNL7"/>
<evidence type="ECO:0000256" key="5">
    <source>
        <dbReference type="ARBA" id="ARBA00033748"/>
    </source>
</evidence>
<reference evidence="8 9" key="1">
    <citation type="submission" date="2016-10" db="EMBL/GenBank/DDBJ databases">
        <authorList>
            <person name="de Groot N.N."/>
        </authorList>
    </citation>
    <scope>NUCLEOTIDE SEQUENCE [LARGE SCALE GENOMIC DNA]</scope>
    <source>
        <strain evidence="8 9">CGMCC 1.7054</strain>
    </source>
</reference>
<evidence type="ECO:0000313" key="9">
    <source>
        <dbReference type="Proteomes" id="UP000198881"/>
    </source>
</evidence>
<dbReference type="GO" id="GO:0016705">
    <property type="term" value="F:oxidoreductase activity, acting on paired donors, with incorporation or reduction of molecular oxygen"/>
    <property type="evidence" value="ECO:0007669"/>
    <property type="project" value="InterPro"/>
</dbReference>
<dbReference type="InterPro" id="IPR036661">
    <property type="entry name" value="Luciferase-like_sf"/>
</dbReference>
<dbReference type="Gene3D" id="3.20.20.30">
    <property type="entry name" value="Luciferase-like domain"/>
    <property type="match status" value="1"/>
</dbReference>
<dbReference type="Pfam" id="PF00296">
    <property type="entry name" value="Bac_luciferase"/>
    <property type="match status" value="1"/>
</dbReference>
<dbReference type="SUPFAM" id="SSF51679">
    <property type="entry name" value="Bacterial luciferase-like"/>
    <property type="match status" value="1"/>
</dbReference>
<name>A0A1I7MNL7_9MICC</name>
<accession>A0A1I7MNL7</accession>
<dbReference type="STRING" id="574650.SAMN04487966_107130"/>
<evidence type="ECO:0000259" key="7">
    <source>
        <dbReference type="Pfam" id="PF00296"/>
    </source>
</evidence>
<feature type="binding site" evidence="6">
    <location>
        <position position="244"/>
    </location>
    <ligand>
        <name>FMN</name>
        <dbReference type="ChEBI" id="CHEBI:58210"/>
    </ligand>
</feature>
<organism evidence="8 9">
    <name type="scientific">Micrococcus terreus</name>
    <dbReference type="NCBI Taxonomy" id="574650"/>
    <lineage>
        <taxon>Bacteria</taxon>
        <taxon>Bacillati</taxon>
        <taxon>Actinomycetota</taxon>
        <taxon>Actinomycetes</taxon>
        <taxon>Micrococcales</taxon>
        <taxon>Micrococcaceae</taxon>
        <taxon>Micrococcus</taxon>
    </lineage>
</organism>
<dbReference type="NCBIfam" id="TIGR03860">
    <property type="entry name" value="FMN_nitrolo"/>
    <property type="match status" value="1"/>
</dbReference>
<sequence length="489" mass="53592">MTNHSTTATGGAQGTRPRLIINAFLMNTGSHIQGGQWRRPEAQQHRFNELSMWQELARELEDAKFDAMFFADVVGLYGNHDGGWAEHLRHGLQIPSNDPVVLLSALAATTENIGLAATSSIIQSHPFQFARQMSTLDHLSGGRVGWNIVTSALENSHRNFGAAGLEKHDDRYAWADEYMDVVYKLWEGSWDDGALLQDKAGSVFSDPERVAKIHHQGVRYSVEGPHLSSPSPQRTPLLFQAGASPRGQEFCATHAEATFTALVDPSHAAEYTAKVRDRAESLGRARDSIKFLQGFHIIVGSTEAEVQRKSDDLEQTLDMDSLLSHIGGNLGVDFGGLPLDTKMKDLTTEGGQGHLAAVRRAANTEDPTLEDFVRYRSINNRLAGTPEQIADVLEQWQDAGIDGINIINSTLPGTYTDIIQGLLPELRRRGLAQVEYAPGTLRQKLTGQGDRLPEGHPGATYRGAFVEYSAAATERPREQTEVEPLPVGS</sequence>
<dbReference type="PANTHER" id="PTHR30011">
    <property type="entry name" value="ALKANESULFONATE MONOOXYGENASE-RELATED"/>
    <property type="match status" value="1"/>
</dbReference>
<feature type="binding site" evidence="6">
    <location>
        <position position="118"/>
    </location>
    <ligand>
        <name>FMN</name>
        <dbReference type="ChEBI" id="CHEBI:58210"/>
    </ligand>
</feature>
<dbReference type="InterPro" id="IPR051260">
    <property type="entry name" value="Diverse_substr_monoxygenases"/>
</dbReference>
<keyword evidence="4 8" id="KW-0503">Monooxygenase</keyword>
<feature type="binding site" evidence="6">
    <location>
        <position position="172"/>
    </location>
    <ligand>
        <name>FMN</name>
        <dbReference type="ChEBI" id="CHEBI:58210"/>
    </ligand>
</feature>
<feature type="binding site" evidence="6">
    <location>
        <position position="72"/>
    </location>
    <ligand>
        <name>FMN</name>
        <dbReference type="ChEBI" id="CHEBI:58210"/>
    </ligand>
</feature>
<keyword evidence="9" id="KW-1185">Reference proteome</keyword>
<feature type="domain" description="Luciferase-like" evidence="7">
    <location>
        <begin position="26"/>
        <end position="402"/>
    </location>
</feature>
<evidence type="ECO:0000256" key="1">
    <source>
        <dbReference type="ARBA" id="ARBA00022630"/>
    </source>
</evidence>